<dbReference type="InterPro" id="IPR057306">
    <property type="entry name" value="B-barrel_PelB_C"/>
</dbReference>
<dbReference type="AlphaFoldDB" id="A0A2T5IYL3"/>
<dbReference type="EMBL" id="QAON01000009">
    <property type="protein sequence ID" value="PTQ89055.1"/>
    <property type="molecule type" value="Genomic_DNA"/>
</dbReference>
<keyword evidence="2" id="KW-0732">Signal</keyword>
<accession>A0A2T5IYL3</accession>
<comment type="caution">
    <text evidence="4">The sequence shown here is derived from an EMBL/GenBank/DDBJ whole genome shotgun (WGS) entry which is preliminary data.</text>
</comment>
<feature type="compositionally biased region" description="Pro residues" evidence="1">
    <location>
        <begin position="253"/>
        <end position="271"/>
    </location>
</feature>
<evidence type="ECO:0000256" key="1">
    <source>
        <dbReference type="SAM" id="MobiDB-lite"/>
    </source>
</evidence>
<organism evidence="4 5">
    <name type="scientific">Agitococcus lubricus</name>
    <dbReference type="NCBI Taxonomy" id="1077255"/>
    <lineage>
        <taxon>Bacteria</taxon>
        <taxon>Pseudomonadati</taxon>
        <taxon>Pseudomonadota</taxon>
        <taxon>Gammaproteobacteria</taxon>
        <taxon>Moraxellales</taxon>
        <taxon>Moraxellaceae</taxon>
        <taxon>Agitococcus</taxon>
    </lineage>
</organism>
<gene>
    <name evidence="4" type="ORF">C8N29_10976</name>
</gene>
<reference evidence="4 5" key="1">
    <citation type="submission" date="2018-04" db="EMBL/GenBank/DDBJ databases">
        <title>Genomic Encyclopedia of Archaeal and Bacterial Type Strains, Phase II (KMG-II): from individual species to whole genera.</title>
        <authorList>
            <person name="Goeker M."/>
        </authorList>
    </citation>
    <scope>NUCLEOTIDE SEQUENCE [LARGE SCALE GENOMIC DNA]</scope>
    <source>
        <strain evidence="4 5">DSM 5822</strain>
    </source>
</reference>
<proteinExistence type="predicted"/>
<keyword evidence="5" id="KW-1185">Reference proteome</keyword>
<sequence>MHTKLTPLSLMLMTPYCLAADTHTHTAPANESSVFIIDSPLEPMANIPPSQRTQLDVYIRDERDDNMNNQQGRLSLNVPLSAEWSIRGEYIQGLQALSHEQKENNAQLARVGVNYALGQHHLGLAIHQGEGQDRYYGATLSERYWYSRALSLETQIAYRDFVRESPDLQYLGTQDQLLFSLRWQQSRYRLHGQAQITGFYSQSDSHLRLGHGDGIRVEVAYQLFTNNPQHWLSLSTRFADYDQEHGLKLGSTPLPPIGTKPPVGSKPPPPPPAPLLVPKDAKEVALIWSYGLNNSPPQKMPNKWQPIAKVGISTNDGKEGYLYSLGCEGFVIGDDKLTLSYGERKNSASGELNQTEDQTIQQVELRYQKLF</sequence>
<name>A0A2T5IYL3_9GAMM</name>
<protein>
    <recommendedName>
        <fullName evidence="3">PelB C-terminal domain-containing protein</fullName>
    </recommendedName>
</protein>
<evidence type="ECO:0000259" key="3">
    <source>
        <dbReference type="Pfam" id="PF24604"/>
    </source>
</evidence>
<dbReference type="Proteomes" id="UP000244223">
    <property type="component" value="Unassembled WGS sequence"/>
</dbReference>
<feature type="region of interest" description="Disordered" evidence="1">
    <location>
        <begin position="250"/>
        <end position="271"/>
    </location>
</feature>
<feature type="chain" id="PRO_5015512750" description="PelB C-terminal domain-containing protein" evidence="2">
    <location>
        <begin position="20"/>
        <end position="371"/>
    </location>
</feature>
<dbReference type="RefSeq" id="WP_107865968.1">
    <property type="nucleotide sequence ID" value="NZ_QAON01000009.1"/>
</dbReference>
<evidence type="ECO:0000313" key="4">
    <source>
        <dbReference type="EMBL" id="PTQ89055.1"/>
    </source>
</evidence>
<feature type="signal peptide" evidence="2">
    <location>
        <begin position="1"/>
        <end position="19"/>
    </location>
</feature>
<evidence type="ECO:0000313" key="5">
    <source>
        <dbReference type="Proteomes" id="UP000244223"/>
    </source>
</evidence>
<evidence type="ECO:0000256" key="2">
    <source>
        <dbReference type="SAM" id="SignalP"/>
    </source>
</evidence>
<dbReference type="Pfam" id="PF24604">
    <property type="entry name" value="B-barrel_PelB_C"/>
    <property type="match status" value="1"/>
</dbReference>
<feature type="domain" description="PelB C-terminal" evidence="3">
    <location>
        <begin position="66"/>
        <end position="368"/>
    </location>
</feature>